<comment type="caution">
    <text evidence="1">The sequence shown here is derived from an EMBL/GenBank/DDBJ whole genome shotgun (WGS) entry which is preliminary data.</text>
</comment>
<sequence length="168" mass="19188">MTTCIARPIYCDNEMMNDNAGDNTVSSLQKATTNVYQRTLNENGTKLMKHLLSNDQFNDDNNSMPPRRRLTIASSTINDWPVIKNVAFEKNLTNDLNINEKYKNSRRELPKKQWFSSSVDGPPIKSQQIDETISDDNLSSKQQSHATHLSSDNKLATNSMQKIYYVKI</sequence>
<dbReference type="Proteomes" id="UP000004810">
    <property type="component" value="Unassembled WGS sequence"/>
</dbReference>
<organism evidence="1 2">
    <name type="scientific">Wuchereria bancrofti</name>
    <dbReference type="NCBI Taxonomy" id="6293"/>
    <lineage>
        <taxon>Eukaryota</taxon>
        <taxon>Metazoa</taxon>
        <taxon>Ecdysozoa</taxon>
        <taxon>Nematoda</taxon>
        <taxon>Chromadorea</taxon>
        <taxon>Rhabditida</taxon>
        <taxon>Spirurina</taxon>
        <taxon>Spiruromorpha</taxon>
        <taxon>Filarioidea</taxon>
        <taxon>Onchocercidae</taxon>
        <taxon>Wuchereria</taxon>
    </lineage>
</organism>
<evidence type="ECO:0000313" key="1">
    <source>
        <dbReference type="EMBL" id="EJW71240.1"/>
    </source>
</evidence>
<proteinExistence type="predicted"/>
<dbReference type="AlphaFoldDB" id="J9AB96"/>
<gene>
    <name evidence="1" type="ORF">WUBG_17854</name>
</gene>
<protein>
    <submittedName>
        <fullName evidence="1">Uncharacterized protein</fullName>
    </submittedName>
</protein>
<dbReference type="EMBL" id="ADBV01019123">
    <property type="protein sequence ID" value="EJW71240.1"/>
    <property type="molecule type" value="Genomic_DNA"/>
</dbReference>
<reference evidence="2" key="1">
    <citation type="submission" date="2012-08" db="EMBL/GenBank/DDBJ databases">
        <title>The Genome Sequence of Wuchereria bancrofti.</title>
        <authorList>
            <person name="Nutman T.B."/>
            <person name="Fink D.L."/>
            <person name="Russ C."/>
            <person name="Young S."/>
            <person name="Zeng Q."/>
            <person name="Koehrsen M."/>
            <person name="Alvarado L."/>
            <person name="Berlin A."/>
            <person name="Chapman S.B."/>
            <person name="Chen Z."/>
            <person name="Freedman E."/>
            <person name="Gellesch M."/>
            <person name="Goldberg J."/>
            <person name="Griggs A."/>
            <person name="Gujja S."/>
            <person name="Heilman E.R."/>
            <person name="Heiman D."/>
            <person name="Hepburn T."/>
            <person name="Howarth C."/>
            <person name="Jen D."/>
            <person name="Larson L."/>
            <person name="Lewis B."/>
            <person name="Mehta T."/>
            <person name="Park D."/>
            <person name="Pearson M."/>
            <person name="Roberts A."/>
            <person name="Saif S."/>
            <person name="Shea T."/>
            <person name="Shenoy N."/>
            <person name="Sisk P."/>
            <person name="Stolte C."/>
            <person name="Sykes S."/>
            <person name="Walk T."/>
            <person name="White J."/>
            <person name="Yandava C."/>
            <person name="Haas B."/>
            <person name="Henn M.R."/>
            <person name="Nusbaum C."/>
            <person name="Birren B."/>
        </authorList>
    </citation>
    <scope>NUCLEOTIDE SEQUENCE [LARGE SCALE GENOMIC DNA]</scope>
    <source>
        <strain evidence="2">NA</strain>
    </source>
</reference>
<accession>J9AB96</accession>
<evidence type="ECO:0000313" key="2">
    <source>
        <dbReference type="Proteomes" id="UP000004810"/>
    </source>
</evidence>
<name>J9AB96_WUCBA</name>